<comment type="similarity">
    <text evidence="1">Belongs to the type-I restriction system S methylase family.</text>
</comment>
<name>A0A5P0ZJB6_9LACO</name>
<dbReference type="PANTHER" id="PTHR30408:SF12">
    <property type="entry name" value="TYPE I RESTRICTION ENZYME MJAVIII SPECIFICITY SUBUNIT"/>
    <property type="match status" value="1"/>
</dbReference>
<dbReference type="InterPro" id="IPR044946">
    <property type="entry name" value="Restrct_endonuc_typeI_TRD_sf"/>
</dbReference>
<dbReference type="InterPro" id="IPR000055">
    <property type="entry name" value="Restrct_endonuc_typeI_TRD"/>
</dbReference>
<keyword evidence="3" id="KW-0238">DNA-binding</keyword>
<evidence type="ECO:0000259" key="4">
    <source>
        <dbReference type="Pfam" id="PF01420"/>
    </source>
</evidence>
<feature type="domain" description="Type I restriction modification DNA specificity" evidence="4">
    <location>
        <begin position="223"/>
        <end position="390"/>
    </location>
</feature>
<keyword evidence="5" id="KW-0540">Nuclease</keyword>
<evidence type="ECO:0000256" key="1">
    <source>
        <dbReference type="ARBA" id="ARBA00010923"/>
    </source>
</evidence>
<keyword evidence="2" id="KW-0680">Restriction system</keyword>
<gene>
    <name evidence="5" type="ORF">FHL02_08875</name>
</gene>
<reference evidence="5 6" key="1">
    <citation type="journal article" date="2019" name="Syst. Appl. Microbiol.">
        <title>Polyphasic characterization of two novel Lactobacillus spp. isolated from blown salami packages: Description of Lactobacillus halodurans sp. nov. and Lactobacillus salsicarnum sp. nov.</title>
        <authorList>
            <person name="Schuster J.A."/>
            <person name="Klingl A."/>
            <person name="Vogel R.F."/>
            <person name="Ehrmann M.A."/>
        </authorList>
    </citation>
    <scope>NUCLEOTIDE SEQUENCE [LARGE SCALE GENOMIC DNA]</scope>
    <source>
        <strain evidence="5 6">TMW 1.2118</strain>
    </source>
</reference>
<organism evidence="5 6">
    <name type="scientific">Companilactobacillus mishanensis</name>
    <dbReference type="NCBI Taxonomy" id="2486008"/>
    <lineage>
        <taxon>Bacteria</taxon>
        <taxon>Bacillati</taxon>
        <taxon>Bacillota</taxon>
        <taxon>Bacilli</taxon>
        <taxon>Lactobacillales</taxon>
        <taxon>Lactobacillaceae</taxon>
        <taxon>Companilactobacillus</taxon>
    </lineage>
</organism>
<evidence type="ECO:0000313" key="6">
    <source>
        <dbReference type="Proteomes" id="UP000380386"/>
    </source>
</evidence>
<keyword evidence="5" id="KW-0255">Endonuclease</keyword>
<dbReference type="Gene3D" id="3.90.220.20">
    <property type="entry name" value="DNA methylase specificity domains"/>
    <property type="match status" value="2"/>
</dbReference>
<evidence type="ECO:0000313" key="5">
    <source>
        <dbReference type="EMBL" id="MQS53132.1"/>
    </source>
</evidence>
<dbReference type="InterPro" id="IPR052021">
    <property type="entry name" value="Type-I_RS_S_subunit"/>
</dbReference>
<protein>
    <submittedName>
        <fullName evidence="5">Restriction endonuclease subunit S</fullName>
    </submittedName>
</protein>
<feature type="domain" description="Type I restriction modification DNA specificity" evidence="4">
    <location>
        <begin position="29"/>
        <end position="194"/>
    </location>
</feature>
<evidence type="ECO:0000256" key="3">
    <source>
        <dbReference type="ARBA" id="ARBA00023125"/>
    </source>
</evidence>
<evidence type="ECO:0000256" key="2">
    <source>
        <dbReference type="ARBA" id="ARBA00022747"/>
    </source>
</evidence>
<dbReference type="PANTHER" id="PTHR30408">
    <property type="entry name" value="TYPE-1 RESTRICTION ENZYME ECOKI SPECIFICITY PROTEIN"/>
    <property type="match status" value="1"/>
</dbReference>
<sequence>MMMTNNVPELRFKGFDGEWELSNLESESVRIGSGGTPSKKEKQYWNGDIPWLTTGDISREINTVHDFITKEGLKNSSAKVIEAGSLVIAMYGQGKTRGKVGLLNIESTSNQAVAFVNLKNSNDKYFFLSQLSGRYQEIRKMSNDGGQKNLSLGIIEKIKVSITHDIKEQQAIGSFFEKLDKLIELQGKKVNKLTELKKGYLQKLFPADGAAVPELRFAGFDGEWETKKLGELFDERTTKSKEGELISVTMSSGVVRANSLDRKDNSSSDKSNYKMVKKNDIAYNSMRMWQGASGVSRYDGILSPAYTVLIPKEDSNSMFFAFMFKKNNMLQTFQKYSQGLTSDTWNLKFPSLKTIKVVVPSASEQHKISNFLVNLDDSIEINLEREKVIKDLKKYYLDQLFI</sequence>
<dbReference type="Proteomes" id="UP000380386">
    <property type="component" value="Unassembled WGS sequence"/>
</dbReference>
<dbReference type="AlphaFoldDB" id="A0A5P0ZJB6"/>
<dbReference type="GO" id="GO:0009307">
    <property type="term" value="P:DNA restriction-modification system"/>
    <property type="evidence" value="ECO:0007669"/>
    <property type="project" value="UniProtKB-KW"/>
</dbReference>
<dbReference type="OrthoDB" id="9795776at2"/>
<dbReference type="EMBL" id="VDFM01000012">
    <property type="protein sequence ID" value="MQS53132.1"/>
    <property type="molecule type" value="Genomic_DNA"/>
</dbReference>
<dbReference type="Gene3D" id="1.10.287.1120">
    <property type="entry name" value="Bipartite methylase S protein"/>
    <property type="match status" value="1"/>
</dbReference>
<dbReference type="Pfam" id="PF01420">
    <property type="entry name" value="Methylase_S"/>
    <property type="match status" value="2"/>
</dbReference>
<dbReference type="GO" id="GO:0004519">
    <property type="term" value="F:endonuclease activity"/>
    <property type="evidence" value="ECO:0007669"/>
    <property type="project" value="UniProtKB-KW"/>
</dbReference>
<dbReference type="SUPFAM" id="SSF116734">
    <property type="entry name" value="DNA methylase specificity domain"/>
    <property type="match status" value="2"/>
</dbReference>
<dbReference type="GO" id="GO:0003677">
    <property type="term" value="F:DNA binding"/>
    <property type="evidence" value="ECO:0007669"/>
    <property type="project" value="UniProtKB-KW"/>
</dbReference>
<comment type="caution">
    <text evidence="5">The sequence shown here is derived from an EMBL/GenBank/DDBJ whole genome shotgun (WGS) entry which is preliminary data.</text>
</comment>
<proteinExistence type="inferred from homology"/>
<accession>A0A5P0ZJB6</accession>
<keyword evidence="5" id="KW-0378">Hydrolase</keyword>